<evidence type="ECO:0000313" key="2">
    <source>
        <dbReference type="Proteomes" id="UP000006695"/>
    </source>
</evidence>
<reference evidence="1 2" key="1">
    <citation type="submission" date="2007-05" db="EMBL/GenBank/DDBJ databases">
        <title>Complete sequence of Geobacter uraniireducens Rf4.</title>
        <authorList>
            <consortium name="US DOE Joint Genome Institute"/>
            <person name="Copeland A."/>
            <person name="Lucas S."/>
            <person name="Lapidus A."/>
            <person name="Barry K."/>
            <person name="Detter J.C."/>
            <person name="Glavina del Rio T."/>
            <person name="Hammon N."/>
            <person name="Israni S."/>
            <person name="Dalin E."/>
            <person name="Tice H."/>
            <person name="Pitluck S."/>
            <person name="Chertkov O."/>
            <person name="Brettin T."/>
            <person name="Bruce D."/>
            <person name="Han C."/>
            <person name="Schmutz J."/>
            <person name="Larimer F."/>
            <person name="Land M."/>
            <person name="Hauser L."/>
            <person name="Kyrpides N."/>
            <person name="Mikhailova N."/>
            <person name="Shelobolina E."/>
            <person name="Aklujkar M."/>
            <person name="Lovley D."/>
            <person name="Richardson P."/>
        </authorList>
    </citation>
    <scope>NUCLEOTIDE SEQUENCE [LARGE SCALE GENOMIC DNA]</scope>
    <source>
        <strain evidence="1 2">Rf4</strain>
    </source>
</reference>
<organism evidence="1 2">
    <name type="scientific">Geotalea uraniireducens (strain Rf4)</name>
    <name type="common">Geobacter uraniireducens</name>
    <dbReference type="NCBI Taxonomy" id="351605"/>
    <lineage>
        <taxon>Bacteria</taxon>
        <taxon>Pseudomonadati</taxon>
        <taxon>Thermodesulfobacteriota</taxon>
        <taxon>Desulfuromonadia</taxon>
        <taxon>Geobacterales</taxon>
        <taxon>Geobacteraceae</taxon>
        <taxon>Geotalea</taxon>
    </lineage>
</organism>
<name>A5G471_GEOUR</name>
<dbReference type="EMBL" id="CP000698">
    <property type="protein sequence ID" value="ABQ26589.1"/>
    <property type="molecule type" value="Genomic_DNA"/>
</dbReference>
<keyword evidence="2" id="KW-1185">Reference proteome</keyword>
<sequence>MQDLMCRGKKKMVNRQSFNLVKELPMNSPRTFPDAAFCSIRHVHGQVYKCLADDACRCPYSLAFAYSYYCKHPDCKKFDVKVAWYLPIGLQS</sequence>
<dbReference type="AlphaFoldDB" id="A5G471"/>
<dbReference type="HOGENOM" id="CLU_2409106_0_0_7"/>
<protein>
    <submittedName>
        <fullName evidence="1">Uncharacterized protein</fullName>
    </submittedName>
</protein>
<proteinExistence type="predicted"/>
<gene>
    <name evidence="1" type="ordered locus">Gura_2410</name>
</gene>
<dbReference type="KEGG" id="gur:Gura_2410"/>
<dbReference type="Proteomes" id="UP000006695">
    <property type="component" value="Chromosome"/>
</dbReference>
<accession>A5G471</accession>
<dbReference type="STRING" id="351605.Gura_2410"/>
<evidence type="ECO:0000313" key="1">
    <source>
        <dbReference type="EMBL" id="ABQ26589.1"/>
    </source>
</evidence>